<dbReference type="PROSITE" id="PS51318">
    <property type="entry name" value="TAT"/>
    <property type="match status" value="1"/>
</dbReference>
<dbReference type="InterPro" id="IPR006311">
    <property type="entry name" value="TAT_signal"/>
</dbReference>
<dbReference type="EMBL" id="JAENIL010000018">
    <property type="protein sequence ID" value="MBK1877453.1"/>
    <property type="molecule type" value="Genomic_DNA"/>
</dbReference>
<dbReference type="Pfam" id="PF01261">
    <property type="entry name" value="AP_endonuc_2"/>
    <property type="match status" value="1"/>
</dbReference>
<evidence type="ECO:0000259" key="3">
    <source>
        <dbReference type="Pfam" id="PF01261"/>
    </source>
</evidence>
<evidence type="ECO:0000313" key="4">
    <source>
        <dbReference type="EMBL" id="MBK1877453.1"/>
    </source>
</evidence>
<dbReference type="SUPFAM" id="SSF51658">
    <property type="entry name" value="Xylose isomerase-like"/>
    <property type="match status" value="1"/>
</dbReference>
<proteinExistence type="predicted"/>
<evidence type="ECO:0000256" key="1">
    <source>
        <dbReference type="ARBA" id="ARBA00023235"/>
    </source>
</evidence>
<name>A0A934RW45_9BACT</name>
<feature type="domain" description="Xylose isomerase-like TIM barrel" evidence="3">
    <location>
        <begin position="80"/>
        <end position="301"/>
    </location>
</feature>
<keyword evidence="1" id="KW-0413">Isomerase</keyword>
<sequence>MNNEHGFSRTDSQYSRRKFIAGAAGLLPVVLAGKALAADDSSKRKKNADTLPPPRYTLAVHMNANFVRQAKDVPLDERFNLAASLGAKAYQIGGFSNLDLDEYRRNADKHGMRCASLAGTGQVGLTTGLTVTGKEKEYLDFFTTAVEAAKDLGAQNLVSFVGLRSDTIPWATQYKQIISGLRKAGDIAGEAGVYLTLEPLNQYWKPTITVQSAQEGFEIIREVNHPHVKLDFDIHHLQQSEGNLTRNLREGMAEGLIQFVEVGGVPGRMEPGTGEVNYQHIFNELRRLKYDGFIGMEHYSKTSFTSAFKQVKRLAGVE</sequence>
<feature type="signal peptide" evidence="2">
    <location>
        <begin position="1"/>
        <end position="37"/>
    </location>
</feature>
<accession>A0A934RW45</accession>
<dbReference type="InterPro" id="IPR050417">
    <property type="entry name" value="Sugar_Epim/Isomerase"/>
</dbReference>
<dbReference type="PANTHER" id="PTHR43489">
    <property type="entry name" value="ISOMERASE"/>
    <property type="match status" value="1"/>
</dbReference>
<feature type="chain" id="PRO_5037392531" evidence="2">
    <location>
        <begin position="38"/>
        <end position="318"/>
    </location>
</feature>
<dbReference type="InterPro" id="IPR036237">
    <property type="entry name" value="Xyl_isomerase-like_sf"/>
</dbReference>
<reference evidence="4" key="1">
    <citation type="submission" date="2021-01" db="EMBL/GenBank/DDBJ databases">
        <title>Modified the classification status of verrucomicrobia.</title>
        <authorList>
            <person name="Feng X."/>
        </authorList>
    </citation>
    <scope>NUCLEOTIDE SEQUENCE</scope>
    <source>
        <strain evidence="4">KCTC 13126</strain>
    </source>
</reference>
<dbReference type="Proteomes" id="UP000617628">
    <property type="component" value="Unassembled WGS sequence"/>
</dbReference>
<dbReference type="Gene3D" id="3.20.20.150">
    <property type="entry name" value="Divalent-metal-dependent TIM barrel enzymes"/>
    <property type="match status" value="1"/>
</dbReference>
<keyword evidence="2" id="KW-0732">Signal</keyword>
<evidence type="ECO:0000256" key="2">
    <source>
        <dbReference type="SAM" id="SignalP"/>
    </source>
</evidence>
<dbReference type="PANTHER" id="PTHR43489:SF3">
    <property type="entry name" value="XYLOSE ISOMERASE DOMAIN PROTEIN TIM BARREL"/>
    <property type="match status" value="1"/>
</dbReference>
<evidence type="ECO:0000313" key="5">
    <source>
        <dbReference type="Proteomes" id="UP000617628"/>
    </source>
</evidence>
<organism evidence="4 5">
    <name type="scientific">Pelagicoccus mobilis</name>
    <dbReference type="NCBI Taxonomy" id="415221"/>
    <lineage>
        <taxon>Bacteria</taxon>
        <taxon>Pseudomonadati</taxon>
        <taxon>Verrucomicrobiota</taxon>
        <taxon>Opitutia</taxon>
        <taxon>Puniceicoccales</taxon>
        <taxon>Pelagicoccaceae</taxon>
        <taxon>Pelagicoccus</taxon>
    </lineage>
</organism>
<dbReference type="InterPro" id="IPR013022">
    <property type="entry name" value="Xyl_isomerase-like_TIM-brl"/>
</dbReference>
<keyword evidence="5" id="KW-1185">Reference proteome</keyword>
<protein>
    <submittedName>
        <fullName evidence="4">TIM barrel protein</fullName>
    </submittedName>
</protein>
<dbReference type="GO" id="GO:0016853">
    <property type="term" value="F:isomerase activity"/>
    <property type="evidence" value="ECO:0007669"/>
    <property type="project" value="UniProtKB-KW"/>
</dbReference>
<comment type="caution">
    <text evidence="4">The sequence shown here is derived from an EMBL/GenBank/DDBJ whole genome shotgun (WGS) entry which is preliminary data.</text>
</comment>
<dbReference type="AlphaFoldDB" id="A0A934RW45"/>
<gene>
    <name evidence="4" type="ORF">JIN87_11290</name>
</gene>
<dbReference type="RefSeq" id="WP_200355668.1">
    <property type="nucleotide sequence ID" value="NZ_JAENIL010000018.1"/>
</dbReference>